<protein>
    <recommendedName>
        <fullName evidence="9">Wax synthase domain-containing protein</fullName>
    </recommendedName>
</protein>
<keyword evidence="6 8" id="KW-1133">Transmembrane helix</keyword>
<evidence type="ECO:0000256" key="8">
    <source>
        <dbReference type="SAM" id="Phobius"/>
    </source>
</evidence>
<evidence type="ECO:0000313" key="10">
    <source>
        <dbReference type="EMBL" id="KAK8131990.1"/>
    </source>
</evidence>
<evidence type="ECO:0000313" key="11">
    <source>
        <dbReference type="Proteomes" id="UP001392437"/>
    </source>
</evidence>
<dbReference type="InterPro" id="IPR044851">
    <property type="entry name" value="Wax_synthase"/>
</dbReference>
<keyword evidence="7 8" id="KW-0472">Membrane</keyword>
<keyword evidence="4" id="KW-0808">Transferase</keyword>
<dbReference type="Pfam" id="PF13813">
    <property type="entry name" value="MBOAT_2"/>
    <property type="match status" value="1"/>
</dbReference>
<comment type="caution">
    <text evidence="10">The sequence shown here is derived from an EMBL/GenBank/DDBJ whole genome shotgun (WGS) entry which is preliminary data.</text>
</comment>
<dbReference type="InterPro" id="IPR032805">
    <property type="entry name" value="Wax_synthase_dom"/>
</dbReference>
<dbReference type="Proteomes" id="UP001392437">
    <property type="component" value="Unassembled WGS sequence"/>
</dbReference>
<organism evidence="10 11">
    <name type="scientific">Apiospora kogelbergensis</name>
    <dbReference type="NCBI Taxonomy" id="1337665"/>
    <lineage>
        <taxon>Eukaryota</taxon>
        <taxon>Fungi</taxon>
        <taxon>Dikarya</taxon>
        <taxon>Ascomycota</taxon>
        <taxon>Pezizomycotina</taxon>
        <taxon>Sordariomycetes</taxon>
        <taxon>Xylariomycetidae</taxon>
        <taxon>Amphisphaeriales</taxon>
        <taxon>Apiosporaceae</taxon>
        <taxon>Apiospora</taxon>
    </lineage>
</organism>
<evidence type="ECO:0000256" key="6">
    <source>
        <dbReference type="ARBA" id="ARBA00022989"/>
    </source>
</evidence>
<dbReference type="PANTHER" id="PTHR31595:SF57">
    <property type="entry name" value="OS04G0481900 PROTEIN"/>
    <property type="match status" value="1"/>
</dbReference>
<gene>
    <name evidence="10" type="ORF">PG999_000163</name>
</gene>
<keyword evidence="11" id="KW-1185">Reference proteome</keyword>
<feature type="transmembrane region" description="Helical" evidence="8">
    <location>
        <begin position="351"/>
        <end position="374"/>
    </location>
</feature>
<dbReference type="EMBL" id="JAQQWP010000001">
    <property type="protein sequence ID" value="KAK8131990.1"/>
    <property type="molecule type" value="Genomic_DNA"/>
</dbReference>
<evidence type="ECO:0000256" key="3">
    <source>
        <dbReference type="ARBA" id="ARBA00007282"/>
    </source>
</evidence>
<feature type="transmembrane region" description="Helical" evidence="8">
    <location>
        <begin position="196"/>
        <end position="220"/>
    </location>
</feature>
<dbReference type="AlphaFoldDB" id="A0AAW0RAP6"/>
<feature type="transmembrane region" description="Helical" evidence="8">
    <location>
        <begin position="291"/>
        <end position="313"/>
    </location>
</feature>
<reference evidence="10 11" key="1">
    <citation type="submission" date="2023-01" db="EMBL/GenBank/DDBJ databases">
        <title>Analysis of 21 Apiospora genomes using comparative genomics revels a genus with tremendous synthesis potential of carbohydrate active enzymes and secondary metabolites.</title>
        <authorList>
            <person name="Sorensen T."/>
        </authorList>
    </citation>
    <scope>NUCLEOTIDE SEQUENCE [LARGE SCALE GENOMIC DNA]</scope>
    <source>
        <strain evidence="10 11">CBS 117206</strain>
    </source>
</reference>
<name>A0AAW0RAP6_9PEZI</name>
<evidence type="ECO:0000256" key="2">
    <source>
        <dbReference type="ARBA" id="ARBA00005179"/>
    </source>
</evidence>
<sequence length="455" mass="50372">MLPGGDMLYAELLLFQVILTVTPILPHGQHNSFWLASFVILASLYLRILQSSAGSPSADWGLALAITPQLGKAFDFFVLHPTETRQLREHKSHQDQARSNGVASWAKKFLLSMEMIHTPRGVGWNWEIPYVCYVGTESKRSFLLSRTWRIVWYYVLLDALAPLVPTRASGPLAPLPQMSDGSQDPAYSYDQLRRSAATWALTTLLPAWAYAVSAYVHLWLVHTGPAALAVLLGLCAPADCPYVMGPVGAMASLRGLWGRTWHQAARRQMTAIADAIGRRLLGLRPGGRPSAYLKLALGFFLGGATHAVAGYMATKASKASLAVAAADDASGPVRNRWDILPLADPTGAMRFFGLQLVGVVLEDAVFALLLRFGVLREDWRRNHMANGRAGYGKDMQWWWSRRRGESSVRIEKVLGYAWVVFWLSLTLPPYVEGIRQTGVMDSKLAPISIWRSRSE</sequence>
<feature type="transmembrane region" description="Helical" evidence="8">
    <location>
        <begin position="32"/>
        <end position="49"/>
    </location>
</feature>
<evidence type="ECO:0000256" key="1">
    <source>
        <dbReference type="ARBA" id="ARBA00004141"/>
    </source>
</evidence>
<dbReference type="PANTHER" id="PTHR31595">
    <property type="entry name" value="LONG-CHAIN-ALCOHOL O-FATTY-ACYLTRANSFERASE 3-RELATED"/>
    <property type="match status" value="1"/>
</dbReference>
<comment type="pathway">
    <text evidence="2">Secondary metabolite biosynthesis.</text>
</comment>
<dbReference type="GO" id="GO:0016020">
    <property type="term" value="C:membrane"/>
    <property type="evidence" value="ECO:0007669"/>
    <property type="project" value="UniProtKB-SubCell"/>
</dbReference>
<dbReference type="GO" id="GO:0006629">
    <property type="term" value="P:lipid metabolic process"/>
    <property type="evidence" value="ECO:0007669"/>
    <property type="project" value="InterPro"/>
</dbReference>
<evidence type="ECO:0000256" key="4">
    <source>
        <dbReference type="ARBA" id="ARBA00022679"/>
    </source>
</evidence>
<evidence type="ECO:0000259" key="9">
    <source>
        <dbReference type="Pfam" id="PF13813"/>
    </source>
</evidence>
<comment type="subcellular location">
    <subcellularLocation>
        <location evidence="1">Membrane</location>
        <topology evidence="1">Multi-pass membrane protein</topology>
    </subcellularLocation>
</comment>
<feature type="domain" description="Wax synthase" evidence="9">
    <location>
        <begin position="240"/>
        <end position="318"/>
    </location>
</feature>
<comment type="similarity">
    <text evidence="3">Belongs to the wax synthase family.</text>
</comment>
<keyword evidence="5 8" id="KW-0812">Transmembrane</keyword>
<accession>A0AAW0RAP6</accession>
<proteinExistence type="inferred from homology"/>
<dbReference type="GO" id="GO:0008374">
    <property type="term" value="F:O-acyltransferase activity"/>
    <property type="evidence" value="ECO:0007669"/>
    <property type="project" value="InterPro"/>
</dbReference>
<evidence type="ECO:0000256" key="7">
    <source>
        <dbReference type="ARBA" id="ARBA00023136"/>
    </source>
</evidence>
<evidence type="ECO:0000256" key="5">
    <source>
        <dbReference type="ARBA" id="ARBA00022692"/>
    </source>
</evidence>